<name>A0A1G8IY99_9BACI</name>
<reference evidence="1 2" key="1">
    <citation type="submission" date="2016-10" db="EMBL/GenBank/DDBJ databases">
        <authorList>
            <person name="de Groot N.N."/>
        </authorList>
    </citation>
    <scope>NUCLEOTIDE SEQUENCE [LARGE SCALE GENOMIC DNA]</scope>
    <source>
        <strain evidence="1 2">DSM 21632</strain>
    </source>
</reference>
<evidence type="ECO:0000313" key="2">
    <source>
        <dbReference type="Proteomes" id="UP000199163"/>
    </source>
</evidence>
<keyword evidence="2" id="KW-1185">Reference proteome</keyword>
<dbReference type="InterPro" id="IPR026988">
    <property type="entry name" value="YaaC-like"/>
</dbReference>
<accession>A0A1G8IY99</accession>
<dbReference type="Pfam" id="PF14175">
    <property type="entry name" value="YaaC"/>
    <property type="match status" value="1"/>
</dbReference>
<sequence length="319" mass="37624">MNALHSNHDLFAYYAPFESQEVLRQLLYERYQKTTSLQEKASEYSYQNTPVFHYEWMIGRNYWMEGLNASLLIKPLLLFYGLTHLLKGIILLTDPMYPASAEVLAHGVTSRKRKKKGYTFLEDEVKVQKKGFFPHFAYYLFHMEHLPHTKWKMADLLIFAKDMASLYFDVKGTSHCMRVEQKHASIKLYGKQTIHQDMLSTLQNALYAYNLPVKDIVHLESQSVTFTVDQDKANKKPLLLTYHNKHYLPPSFPKKLHQLPDMCLHFLLLYNLSMICRYEGEWWGEVMTQQYSEDYPIIKHYLAVAERSVPALFATFFHK</sequence>
<protein>
    <submittedName>
        <fullName evidence="1">YaaC-like Protein</fullName>
    </submittedName>
</protein>
<dbReference type="STRING" id="568899.SAMN05192534_12719"/>
<dbReference type="AlphaFoldDB" id="A0A1G8IY99"/>
<evidence type="ECO:0000313" key="1">
    <source>
        <dbReference type="EMBL" id="SDI23772.1"/>
    </source>
</evidence>
<dbReference type="Proteomes" id="UP000199163">
    <property type="component" value="Unassembled WGS sequence"/>
</dbReference>
<organism evidence="1 2">
    <name type="scientific">Alteribacillus persepolensis</name>
    <dbReference type="NCBI Taxonomy" id="568899"/>
    <lineage>
        <taxon>Bacteria</taxon>
        <taxon>Bacillati</taxon>
        <taxon>Bacillota</taxon>
        <taxon>Bacilli</taxon>
        <taxon>Bacillales</taxon>
        <taxon>Bacillaceae</taxon>
        <taxon>Alteribacillus</taxon>
    </lineage>
</organism>
<proteinExistence type="predicted"/>
<gene>
    <name evidence="1" type="ORF">SAMN05192534_12719</name>
</gene>
<dbReference type="EMBL" id="FNDK01000027">
    <property type="protein sequence ID" value="SDI23772.1"/>
    <property type="molecule type" value="Genomic_DNA"/>
</dbReference>
<dbReference type="RefSeq" id="WP_175487563.1">
    <property type="nucleotide sequence ID" value="NZ_FNDK01000027.1"/>
</dbReference>